<proteinExistence type="predicted"/>
<gene>
    <name evidence="2" type="ORF">Vbra_10951</name>
</gene>
<organism evidence="2 3">
    <name type="scientific">Vitrella brassicaformis (strain CCMP3155)</name>
    <dbReference type="NCBI Taxonomy" id="1169540"/>
    <lineage>
        <taxon>Eukaryota</taxon>
        <taxon>Sar</taxon>
        <taxon>Alveolata</taxon>
        <taxon>Colpodellida</taxon>
        <taxon>Vitrellaceae</taxon>
        <taxon>Vitrella</taxon>
    </lineage>
</organism>
<name>A0A0G4EAF5_VITBC</name>
<feature type="region of interest" description="Disordered" evidence="1">
    <location>
        <begin position="538"/>
        <end position="558"/>
    </location>
</feature>
<dbReference type="AlphaFoldDB" id="A0A0G4EAF5"/>
<accession>A0A0G4EAF5</accession>
<keyword evidence="3" id="KW-1185">Reference proteome</keyword>
<feature type="region of interest" description="Disordered" evidence="1">
    <location>
        <begin position="614"/>
        <end position="634"/>
    </location>
</feature>
<sequence length="889" mass="93080">MASPSLRCCSSFLVVAHKDPSQLLAYRTQSLSPQQPSSGPSVAPLVFAAHPDAVDVTMDVQDFRVEEREEGPLLSAVLAWRGRQQGGKLVARELVLANLSRLYEETTEDFLGVKPVDLPPPSLSPSPSSASHHTIQWVQRCDLSRLPPLLHRPSQPLPSLSMQIMSTALPLALLEVSIELEHPLLSLAPLKPSVTIAVGLREENAAQEAPCAAAAAAAAGGGVEDWCGDESSGGVVVHEVNVSSVLTCDISHALWRGLTGGDPPGDIWDMGDAADDDNDIEDRCGRAAPPTDTAGGISVVIWVDKKGGVYIASAAAFSDSLMAMVNSPASSPPPDDIDTSGPPDQLPVTICPRTLPPAGSNAASNTDRPQPSLSHALMPSSSMFAIGERPHAFLLALKRADDDRHAADAIAVISDEGEVWVASCGSGGGERGPRGIMGAVAPICRGGAIRFRNEEDGGNGTERAVHVQQVDCANDQQVYVMGDDGTTWRVDLSGASWPPLAQPMPIAPATQICVFGHASPWLAYVTVLDEVRRHRIEPPAGRAARERGDGPSGAGALSPRVSELAEMGKRLHDQIQRLQKEKEMNSAALSSLSRLSLVLAVPWYLHVAIKQPGGPNRGGLSGRAPSSSSSSLHVTVRPRPMSLGSAHMGLIKALLAGTSNEDMQTTGAGGGGGGGAGIMQADVVLVLVRTGVPSSSGMSRAESHPPTASSPNPDTLLLRGLATLWAGESGTPAMRPDSLADMLHWRVDVCSSGCVGCATAPPTLAQVWIIHPDVGRPLLLAQKGAIDDHINAAVVNAFDHDGNDNDDVMAMAGRRQGQDGNAPSHNQTAAYLQLAGIAALSLPKVRAIGVVPAMTSREAAQHKAALVDIYTKIRQIDIHKGGQTEMDTT</sequence>
<evidence type="ECO:0000313" key="2">
    <source>
        <dbReference type="EMBL" id="CEL92213.1"/>
    </source>
</evidence>
<evidence type="ECO:0000256" key="1">
    <source>
        <dbReference type="SAM" id="MobiDB-lite"/>
    </source>
</evidence>
<dbReference type="Proteomes" id="UP000041254">
    <property type="component" value="Unassembled WGS sequence"/>
</dbReference>
<protein>
    <submittedName>
        <fullName evidence="2">Uncharacterized protein</fullName>
    </submittedName>
</protein>
<dbReference type="InParanoid" id="A0A0G4EAF5"/>
<evidence type="ECO:0000313" key="3">
    <source>
        <dbReference type="Proteomes" id="UP000041254"/>
    </source>
</evidence>
<dbReference type="VEuPathDB" id="CryptoDB:Vbra_10951"/>
<dbReference type="EMBL" id="CDMY01000055">
    <property type="protein sequence ID" value="CEL92213.1"/>
    <property type="molecule type" value="Genomic_DNA"/>
</dbReference>
<feature type="region of interest" description="Disordered" evidence="1">
    <location>
        <begin position="354"/>
        <end position="373"/>
    </location>
</feature>
<feature type="compositionally biased region" description="Polar residues" evidence="1">
    <location>
        <begin position="361"/>
        <end position="373"/>
    </location>
</feature>
<reference evidence="2 3" key="1">
    <citation type="submission" date="2014-11" db="EMBL/GenBank/DDBJ databases">
        <authorList>
            <person name="Zhu J."/>
            <person name="Qi W."/>
            <person name="Song R."/>
        </authorList>
    </citation>
    <scope>NUCLEOTIDE SEQUENCE [LARGE SCALE GENOMIC DNA]</scope>
</reference>